<dbReference type="Proteomes" id="UP000078561">
    <property type="component" value="Unassembled WGS sequence"/>
</dbReference>
<sequence>MFSGRFYKLEPLFRFFSFFHQPYPDPSFPLPFLPSFCSLLSITMKITACIIATLAAFTFTSAAPHHQAPSNVFTLTANPHYQRNATNEVYRAVSKYAQYNIGLKSLSIGNVPVKNYHHDLAYYGQITIGTPPQKFNVNFDTGSSDLWIASTQCASCKSHKKTLYNPKKSKTYKKDGRHWSIAYGDGSTASGVVATDTVTLGGLTIKKQAIQLATQESASFSNDPMDGILGLAFPSAASVKGIKTPISNLIASKKMTKPVFGVWLGSDKEGGGGEYTFGGYNKKHIKGKLTTVKVDKSQGFWGVSVSQLKAGNSKIHGSFKGILDTGTTLLVLPSSVAKDVAKAYKAKDNGDGTYTIPCNKSKLKPLALTMGGKDFLVPVDNLIYQKSGSKCIAGFGSGDLDFAIIGDTFLRNNYVVFDQTVPQVQIAPSKR</sequence>
<protein>
    <recommendedName>
        <fullName evidence="10">Peptidase A1 domain-containing protein</fullName>
    </recommendedName>
</protein>
<dbReference type="PROSITE" id="PS51767">
    <property type="entry name" value="PEPTIDASE_A1"/>
    <property type="match status" value="1"/>
</dbReference>
<dbReference type="OMA" id="FGENRVG"/>
<proteinExistence type="inferred from homology"/>
<evidence type="ECO:0000256" key="8">
    <source>
        <dbReference type="PIRSR" id="PIRSR601461-1"/>
    </source>
</evidence>
<reference evidence="11" key="1">
    <citation type="submission" date="2016-04" db="EMBL/GenBank/DDBJ databases">
        <authorList>
            <person name="Evans L.H."/>
            <person name="Alamgir A."/>
            <person name="Owens N."/>
            <person name="Weber N.D."/>
            <person name="Virtaneva K."/>
            <person name="Barbian K."/>
            <person name="Babar A."/>
            <person name="Rosenke K."/>
        </authorList>
    </citation>
    <scope>NUCLEOTIDE SEQUENCE [LARGE SCALE GENOMIC DNA]</scope>
    <source>
        <strain evidence="11">CBS 101.48</strain>
    </source>
</reference>
<evidence type="ECO:0000256" key="1">
    <source>
        <dbReference type="ARBA" id="ARBA00007447"/>
    </source>
</evidence>
<evidence type="ECO:0000256" key="5">
    <source>
        <dbReference type="ARBA" id="ARBA00022801"/>
    </source>
</evidence>
<dbReference type="GO" id="GO:0006508">
    <property type="term" value="P:proteolysis"/>
    <property type="evidence" value="ECO:0007669"/>
    <property type="project" value="UniProtKB-KW"/>
</dbReference>
<keyword evidence="3" id="KW-0732">Signal</keyword>
<evidence type="ECO:0000313" key="12">
    <source>
        <dbReference type="Proteomes" id="UP000078561"/>
    </source>
</evidence>
<keyword evidence="6" id="KW-0865">Zymogen</keyword>
<evidence type="ECO:0000256" key="2">
    <source>
        <dbReference type="ARBA" id="ARBA00022670"/>
    </source>
</evidence>
<evidence type="ECO:0000259" key="10">
    <source>
        <dbReference type="PROSITE" id="PS51767"/>
    </source>
</evidence>
<dbReference type="PRINTS" id="PR00792">
    <property type="entry name" value="PEPSIN"/>
</dbReference>
<dbReference type="OrthoDB" id="2747330at2759"/>
<dbReference type="AlphaFoldDB" id="A0A163MK01"/>
<dbReference type="InterPro" id="IPR033121">
    <property type="entry name" value="PEPTIDASE_A1"/>
</dbReference>
<evidence type="ECO:0000313" key="11">
    <source>
        <dbReference type="EMBL" id="SAM05699.1"/>
    </source>
</evidence>
<evidence type="ECO:0000256" key="7">
    <source>
        <dbReference type="ARBA" id="ARBA00023157"/>
    </source>
</evidence>
<dbReference type="InterPro" id="IPR001969">
    <property type="entry name" value="Aspartic_peptidase_AS"/>
</dbReference>
<feature type="active site" evidence="8">
    <location>
        <position position="324"/>
    </location>
</feature>
<dbReference type="SUPFAM" id="SSF50630">
    <property type="entry name" value="Acid proteases"/>
    <property type="match status" value="1"/>
</dbReference>
<dbReference type="InterPro" id="IPR001461">
    <property type="entry name" value="Aspartic_peptidase_A1"/>
</dbReference>
<dbReference type="InterPro" id="IPR021109">
    <property type="entry name" value="Peptidase_aspartic_dom_sf"/>
</dbReference>
<evidence type="ECO:0000256" key="9">
    <source>
        <dbReference type="RuleBase" id="RU000454"/>
    </source>
</evidence>
<keyword evidence="2 9" id="KW-0645">Protease</keyword>
<organism evidence="11">
    <name type="scientific">Absidia glauca</name>
    <name type="common">Pin mould</name>
    <dbReference type="NCBI Taxonomy" id="4829"/>
    <lineage>
        <taxon>Eukaryota</taxon>
        <taxon>Fungi</taxon>
        <taxon>Fungi incertae sedis</taxon>
        <taxon>Mucoromycota</taxon>
        <taxon>Mucoromycotina</taxon>
        <taxon>Mucoromycetes</taxon>
        <taxon>Mucorales</taxon>
        <taxon>Cunninghamellaceae</taxon>
        <taxon>Absidia</taxon>
    </lineage>
</organism>
<accession>A0A163MK01</accession>
<evidence type="ECO:0000256" key="3">
    <source>
        <dbReference type="ARBA" id="ARBA00022729"/>
    </source>
</evidence>
<dbReference type="FunCoup" id="A0A163MK01">
    <property type="interactions" value="64"/>
</dbReference>
<keyword evidence="5 9" id="KW-0378">Hydrolase</keyword>
<dbReference type="STRING" id="4829.A0A163MK01"/>
<name>A0A163MK01_ABSGL</name>
<keyword evidence="4 9" id="KW-0064">Aspartyl protease</keyword>
<keyword evidence="7" id="KW-1015">Disulfide bond</keyword>
<dbReference type="EMBL" id="LT554468">
    <property type="protein sequence ID" value="SAM05699.1"/>
    <property type="molecule type" value="Genomic_DNA"/>
</dbReference>
<feature type="domain" description="Peptidase A1" evidence="10">
    <location>
        <begin position="122"/>
        <end position="427"/>
    </location>
</feature>
<dbReference type="FunFam" id="2.40.70.10:FF:000008">
    <property type="entry name" value="Cathepsin D"/>
    <property type="match status" value="1"/>
</dbReference>
<gene>
    <name evidence="11" type="primary">ABSGL_11574.1 scaffold 12295</name>
</gene>
<evidence type="ECO:0000256" key="4">
    <source>
        <dbReference type="ARBA" id="ARBA00022750"/>
    </source>
</evidence>
<dbReference type="PROSITE" id="PS00141">
    <property type="entry name" value="ASP_PROTEASE"/>
    <property type="match status" value="2"/>
</dbReference>
<dbReference type="Pfam" id="PF00026">
    <property type="entry name" value="Asp"/>
    <property type="match status" value="1"/>
</dbReference>
<dbReference type="PANTHER" id="PTHR47966">
    <property type="entry name" value="BETA-SITE APP-CLEAVING ENZYME, ISOFORM A-RELATED"/>
    <property type="match status" value="1"/>
</dbReference>
<dbReference type="InParanoid" id="A0A163MK01"/>
<dbReference type="Gene3D" id="2.40.70.10">
    <property type="entry name" value="Acid Proteases"/>
    <property type="match status" value="2"/>
</dbReference>
<dbReference type="PANTHER" id="PTHR47966:SF1">
    <property type="entry name" value="ASPARTYL PROTEINASE"/>
    <property type="match status" value="1"/>
</dbReference>
<feature type="active site" evidence="8">
    <location>
        <position position="140"/>
    </location>
</feature>
<dbReference type="GO" id="GO:0004190">
    <property type="term" value="F:aspartic-type endopeptidase activity"/>
    <property type="evidence" value="ECO:0007669"/>
    <property type="project" value="UniProtKB-KW"/>
</dbReference>
<keyword evidence="12" id="KW-1185">Reference proteome</keyword>
<evidence type="ECO:0000256" key="6">
    <source>
        <dbReference type="ARBA" id="ARBA00023145"/>
    </source>
</evidence>
<comment type="similarity">
    <text evidence="1 9">Belongs to the peptidase A1 family.</text>
</comment>